<dbReference type="InterPro" id="IPR004358">
    <property type="entry name" value="Sig_transdc_His_kin-like_C"/>
</dbReference>
<keyword evidence="3" id="KW-0597">Phosphoprotein</keyword>
<evidence type="ECO:0000313" key="6">
    <source>
        <dbReference type="EMBL" id="PLX18916.1"/>
    </source>
</evidence>
<feature type="domain" description="Histidine kinase" evidence="4">
    <location>
        <begin position="178"/>
        <end position="386"/>
    </location>
</feature>
<accession>A0A2N5ZJT6</accession>
<dbReference type="InterPro" id="IPR036890">
    <property type="entry name" value="HATPase_C_sf"/>
</dbReference>
<dbReference type="PROSITE" id="PS50109">
    <property type="entry name" value="HIS_KIN"/>
    <property type="match status" value="1"/>
</dbReference>
<dbReference type="Gene3D" id="1.10.287.130">
    <property type="match status" value="1"/>
</dbReference>
<evidence type="ECO:0000259" key="5">
    <source>
        <dbReference type="PROSITE" id="PS50112"/>
    </source>
</evidence>
<dbReference type="Pfam" id="PF13426">
    <property type="entry name" value="PAS_9"/>
    <property type="match status" value="1"/>
</dbReference>
<keyword evidence="6" id="KW-0808">Transferase</keyword>
<dbReference type="SMART" id="SM00387">
    <property type="entry name" value="HATPase_c"/>
    <property type="match status" value="1"/>
</dbReference>
<dbReference type="SUPFAM" id="SSF55785">
    <property type="entry name" value="PYP-like sensor domain (PAS domain)"/>
    <property type="match status" value="1"/>
</dbReference>
<protein>
    <recommendedName>
        <fullName evidence="2">histidine kinase</fullName>
        <ecNumber evidence="2">2.7.13.3</ecNumber>
    </recommendedName>
</protein>
<dbReference type="InterPro" id="IPR005467">
    <property type="entry name" value="His_kinase_dom"/>
</dbReference>
<gene>
    <name evidence="6" type="ORF">C0601_03440</name>
</gene>
<dbReference type="SUPFAM" id="SSF55874">
    <property type="entry name" value="ATPase domain of HSP90 chaperone/DNA topoisomerase II/histidine kinase"/>
    <property type="match status" value="1"/>
</dbReference>
<dbReference type="InterPro" id="IPR035965">
    <property type="entry name" value="PAS-like_dom_sf"/>
</dbReference>
<evidence type="ECO:0000256" key="2">
    <source>
        <dbReference type="ARBA" id="ARBA00012438"/>
    </source>
</evidence>
<dbReference type="PROSITE" id="PS50112">
    <property type="entry name" value="PAS"/>
    <property type="match status" value="1"/>
</dbReference>
<comment type="catalytic activity">
    <reaction evidence="1">
        <text>ATP + protein L-histidine = ADP + protein N-phospho-L-histidine.</text>
        <dbReference type="EC" id="2.7.13.3"/>
    </reaction>
</comment>
<reference evidence="6 7" key="1">
    <citation type="submission" date="2017-11" db="EMBL/GenBank/DDBJ databases">
        <title>Genome-resolved metagenomics identifies genetic mobility, metabolic interactions, and unexpected diversity in perchlorate-reducing communities.</title>
        <authorList>
            <person name="Barnum T.P."/>
            <person name="Figueroa I.A."/>
            <person name="Carlstrom C.I."/>
            <person name="Lucas L.N."/>
            <person name="Engelbrektson A.L."/>
            <person name="Coates J.D."/>
        </authorList>
    </citation>
    <scope>NUCLEOTIDE SEQUENCE [LARGE SCALE GENOMIC DNA]</scope>
    <source>
        <strain evidence="6">BM706</strain>
    </source>
</reference>
<dbReference type="Gene3D" id="3.30.565.10">
    <property type="entry name" value="Histidine kinase-like ATPase, C-terminal domain"/>
    <property type="match status" value="1"/>
</dbReference>
<evidence type="ECO:0000256" key="3">
    <source>
        <dbReference type="ARBA" id="ARBA00022553"/>
    </source>
</evidence>
<dbReference type="InterPro" id="IPR003594">
    <property type="entry name" value="HATPase_dom"/>
</dbReference>
<dbReference type="PANTHER" id="PTHR43547:SF2">
    <property type="entry name" value="HYBRID SIGNAL TRANSDUCTION HISTIDINE KINASE C"/>
    <property type="match status" value="1"/>
</dbReference>
<dbReference type="Gene3D" id="3.30.450.20">
    <property type="entry name" value="PAS domain"/>
    <property type="match status" value="1"/>
</dbReference>
<dbReference type="Proteomes" id="UP000234857">
    <property type="component" value="Unassembled WGS sequence"/>
</dbReference>
<dbReference type="InterPro" id="IPR000014">
    <property type="entry name" value="PAS"/>
</dbReference>
<dbReference type="GO" id="GO:0000155">
    <property type="term" value="F:phosphorelay sensor kinase activity"/>
    <property type="evidence" value="ECO:0007669"/>
    <property type="project" value="TreeGrafter"/>
</dbReference>
<evidence type="ECO:0000259" key="4">
    <source>
        <dbReference type="PROSITE" id="PS50109"/>
    </source>
</evidence>
<dbReference type="Pfam" id="PF02518">
    <property type="entry name" value="HATPase_c"/>
    <property type="match status" value="1"/>
</dbReference>
<sequence>MRVEREFLMKKGKTDFLSAERSEIAILKSQMKQIESDELFNHIVNSFQKIILVINDKREIVYKNDAFAEILGIKTSEEIISLRPGEAVNCIHADEVNGCGTSKACQYCGALRAIMDVLKTKKPASRECSILSKDEEENPRSILLKVDATPIKISGNDFIMVSFTDISDSKRKERLERIFYHDILNTAGAINGLVEIIDMDEKPSPHVITLLKKSSKTLIEELLVQRQIFLAENNELEIRMEIVNTDDVIQDAISHIESMQISNDRLLMTCDENENIDFYSDKIILRRILINAIKNAVEASVDNDRITVCSYREEDNVIFSINNPKVMDEPTRLQVFKKSFSTKGKGRGIGTFSMKLLTEKYLSGTVSFESKEGEGTTFFISLPYIKQ</sequence>
<keyword evidence="6" id="KW-0418">Kinase</keyword>
<dbReference type="PRINTS" id="PR00344">
    <property type="entry name" value="BCTRLSENSOR"/>
</dbReference>
<name>A0A2N5ZJT6_MUIH1</name>
<dbReference type="PANTHER" id="PTHR43547">
    <property type="entry name" value="TWO-COMPONENT HISTIDINE KINASE"/>
    <property type="match status" value="1"/>
</dbReference>
<feature type="domain" description="PAS" evidence="5">
    <location>
        <begin position="36"/>
        <end position="77"/>
    </location>
</feature>
<organism evidence="6 7">
    <name type="scientific">Muiribacterium halophilum</name>
    <dbReference type="NCBI Taxonomy" id="2053465"/>
    <lineage>
        <taxon>Bacteria</taxon>
        <taxon>Candidatus Muiribacteriota</taxon>
        <taxon>Candidatus Muiribacteriia</taxon>
        <taxon>Candidatus Muiribacteriales</taxon>
        <taxon>Candidatus Muiribacteriaceae</taxon>
        <taxon>Candidatus Muiribacterium</taxon>
    </lineage>
</organism>
<evidence type="ECO:0000256" key="1">
    <source>
        <dbReference type="ARBA" id="ARBA00000085"/>
    </source>
</evidence>
<proteinExistence type="predicted"/>
<dbReference type="AlphaFoldDB" id="A0A2N5ZJT6"/>
<dbReference type="EMBL" id="PKTG01000046">
    <property type="protein sequence ID" value="PLX18916.1"/>
    <property type="molecule type" value="Genomic_DNA"/>
</dbReference>
<evidence type="ECO:0000313" key="7">
    <source>
        <dbReference type="Proteomes" id="UP000234857"/>
    </source>
</evidence>
<dbReference type="EC" id="2.7.13.3" evidence="2"/>
<comment type="caution">
    <text evidence="6">The sequence shown here is derived from an EMBL/GenBank/DDBJ whole genome shotgun (WGS) entry which is preliminary data.</text>
</comment>